<evidence type="ECO:0000313" key="2">
    <source>
        <dbReference type="Proteomes" id="UP000030687"/>
    </source>
</evidence>
<dbReference type="KEGG" id="cic:CICLE_v100248091m"/>
<feature type="non-terminal residue" evidence="1">
    <location>
        <position position="1"/>
    </location>
</feature>
<dbReference type="InParanoid" id="V4UKK7"/>
<organism evidence="1 2">
    <name type="scientific">Citrus clementina</name>
    <name type="common">Clementine</name>
    <name type="synonym">Citrus deliciosa x Citrus sinensis</name>
    <dbReference type="NCBI Taxonomy" id="85681"/>
    <lineage>
        <taxon>Eukaryota</taxon>
        <taxon>Viridiplantae</taxon>
        <taxon>Streptophyta</taxon>
        <taxon>Embryophyta</taxon>
        <taxon>Tracheophyta</taxon>
        <taxon>Spermatophyta</taxon>
        <taxon>Magnoliopsida</taxon>
        <taxon>eudicotyledons</taxon>
        <taxon>Gunneridae</taxon>
        <taxon>Pentapetalae</taxon>
        <taxon>rosids</taxon>
        <taxon>malvids</taxon>
        <taxon>Sapindales</taxon>
        <taxon>Rutaceae</taxon>
        <taxon>Aurantioideae</taxon>
        <taxon>Citrus</taxon>
    </lineage>
</organism>
<proteinExistence type="predicted"/>
<accession>V4UKK7</accession>
<keyword evidence="2" id="KW-1185">Reference proteome</keyword>
<dbReference type="AlphaFoldDB" id="V4UKK7"/>
<gene>
    <name evidence="1" type="ORF">CICLE_v100248091mg</name>
</gene>
<dbReference type="STRING" id="85681.V4UKK7"/>
<sequence>GNDIKALKSFYQSLIEKLRVQQNGSLVFR</sequence>
<reference evidence="1 2" key="1">
    <citation type="submission" date="2013-10" db="EMBL/GenBank/DDBJ databases">
        <authorList>
            <consortium name="International Citrus Genome Consortium"/>
            <person name="Jenkins J."/>
            <person name="Schmutz J."/>
            <person name="Prochnik S."/>
            <person name="Rokhsar D."/>
            <person name="Gmitter F."/>
            <person name="Ollitrault P."/>
            <person name="Machado M."/>
            <person name="Talon M."/>
            <person name="Wincker P."/>
            <person name="Jaillon O."/>
            <person name="Morgante M."/>
        </authorList>
    </citation>
    <scope>NUCLEOTIDE SEQUENCE</scope>
    <source>
        <strain evidence="2">cv. Clemenules</strain>
    </source>
</reference>
<dbReference type="EMBL" id="KI536925">
    <property type="protein sequence ID" value="ESR39909.1"/>
    <property type="molecule type" value="Genomic_DNA"/>
</dbReference>
<evidence type="ECO:0000313" key="1">
    <source>
        <dbReference type="EMBL" id="ESR39909.1"/>
    </source>
</evidence>
<name>V4UKK7_CITCL</name>
<dbReference type="Proteomes" id="UP000030687">
    <property type="component" value="Unassembled WGS sequence"/>
</dbReference>
<dbReference type="Gramene" id="ESR39909">
    <property type="protein sequence ID" value="ESR39909"/>
    <property type="gene ID" value="CICLE_v100248091mg"/>
</dbReference>
<protein>
    <submittedName>
        <fullName evidence="1">Uncharacterized protein</fullName>
    </submittedName>
</protein>